<keyword evidence="3" id="KW-0328">Glycosyltransferase</keyword>
<feature type="transmembrane region" description="Helical" evidence="5">
    <location>
        <begin position="279"/>
        <end position="299"/>
    </location>
</feature>
<dbReference type="SUPFAM" id="SSF53448">
    <property type="entry name" value="Nucleotide-diphospho-sugar transferases"/>
    <property type="match status" value="1"/>
</dbReference>
<feature type="transmembrane region" description="Helical" evidence="5">
    <location>
        <begin position="617"/>
        <end position="638"/>
    </location>
</feature>
<comment type="similarity">
    <text evidence="2">Belongs to the glycosyltransferase 2 family.</text>
</comment>
<name>A0ABX7IH26_9ACTO</name>
<feature type="transmembrane region" description="Helical" evidence="5">
    <location>
        <begin position="473"/>
        <end position="493"/>
    </location>
</feature>
<feature type="transmembrane region" description="Helical" evidence="5">
    <location>
        <begin position="714"/>
        <end position="734"/>
    </location>
</feature>
<reference evidence="6 7" key="1">
    <citation type="submission" date="2021-02" db="EMBL/GenBank/DDBJ databases">
        <title>Complete Genome Sequence of Arcanobacterium phocisimile strain DSM 26142T from a harbour seal.</title>
        <authorList>
            <person name="Borowiak M."/>
            <person name="Alssahen M."/>
            <person name="Malorny B."/>
            <person name="Laemmler C."/>
            <person name="Siebert U."/>
            <person name="Ploetz M."/>
            <person name="Abdulmawjood A."/>
        </authorList>
    </citation>
    <scope>NUCLEOTIDE SEQUENCE [LARGE SCALE GENOMIC DNA]</scope>
    <source>
        <strain evidence="6 7">DSM 26142</strain>
    </source>
</reference>
<evidence type="ECO:0000256" key="2">
    <source>
        <dbReference type="ARBA" id="ARBA00006739"/>
    </source>
</evidence>
<feature type="transmembrane region" description="Helical" evidence="5">
    <location>
        <begin position="682"/>
        <end position="702"/>
    </location>
</feature>
<feature type="transmembrane region" description="Helical" evidence="5">
    <location>
        <begin position="364"/>
        <end position="385"/>
    </location>
</feature>
<keyword evidence="7" id="KW-1185">Reference proteome</keyword>
<feature type="transmembrane region" description="Helical" evidence="5">
    <location>
        <begin position="245"/>
        <end position="267"/>
    </location>
</feature>
<feature type="transmembrane region" description="Helical" evidence="5">
    <location>
        <begin position="650"/>
        <end position="667"/>
    </location>
</feature>
<evidence type="ECO:0000313" key="7">
    <source>
        <dbReference type="Proteomes" id="UP000602653"/>
    </source>
</evidence>
<keyword evidence="4" id="KW-0808">Transferase</keyword>
<sequence>MNEFSRDRVTAVVISQRHDVAFLPETLHALKTQTYQATHVVVGVAEPEHVSIVADAYPDADVVTIGEQKTFGRAVAATIENRPLTDPWIWFLHADSAPEHQSLELLVQTGEASRQIGAVGAKQIGWGSQHRTLLEVGIRATRSARRIPDVEPGEIDQGQLDSRTDVLAVGSAGMLVRASTFDECSGFDEAFGPFGEGLELCRRFRCAGFRVVIEPKARVRHKQISLGQPRVISFAARRAAQLHNALIAAPTVLVPFLWLSYVVGSIPRAFLRLMGKDVAYSRAELVAGWKLAGLLPAIYHSRRRNRAVRRVPRRALAALEEKPWSVRLAKRQSRRAHADAAALSQAPDQFTIMEWREHSRGVRIGRMLTLALSTVLAGIIFIPVASNGALTGGGLAVSSLTGFDLTREAMTGWISSADGFPGTIDPLWVFLSLPLALLQPFQITLGQLVTVLMYLALPLVALLAYAAVGRVVVSWPARVVLTVVWIVSPVFLISLATGRVAGVVAFTGLSGCAYALGGAWRNNSRDASMLAFFMMIASLAAPIFSVLCVGLCVLGFIAHQRRWRWFFLALPAMVVHLPGLYLARERYLFTTTGIVQRDLSSGRDVLDLVPYASPWPLGWSTIAFALPAGLVAVAVVVLVRTSLYGRIRVAWLWAILGMLLALGTTRITDPALNLWSGLGQELTWVSLVMAVAYGFAGGRTWLRASSFGFKHLSVAVIGIILVLGVFGTTTHFVLSVAQLREVAPVSQTLLPAVGVEDQRSGSKVLSLSVDADRIVAQLWRGYGTELTEASMSGRAKGIDSWATEELAQTIANIIGRSQSVNSALRVHGVSLILVPPGDSLERAQLVAALNALPNITYVSGHESGDFWRVDDVDEPVVHAFVGRPQLLTGVASERIVVIPERVWPHWRARVGDQELDIAKLGWQQAFAVPPGASGELVVEPDNTVHEMLTLVQYLFMAIGILAGLPRIGRRVQL</sequence>
<dbReference type="Gene3D" id="3.90.550.10">
    <property type="entry name" value="Spore Coat Polysaccharide Biosynthesis Protein SpsA, Chain A"/>
    <property type="match status" value="1"/>
</dbReference>
<feature type="transmembrane region" description="Helical" evidence="5">
    <location>
        <begin position="565"/>
        <end position="583"/>
    </location>
</feature>
<evidence type="ECO:0000256" key="4">
    <source>
        <dbReference type="ARBA" id="ARBA00022679"/>
    </source>
</evidence>
<feature type="transmembrane region" description="Helical" evidence="5">
    <location>
        <begin position="445"/>
        <end position="467"/>
    </location>
</feature>
<dbReference type="Proteomes" id="UP000602653">
    <property type="component" value="Chromosome"/>
</dbReference>
<evidence type="ECO:0000256" key="1">
    <source>
        <dbReference type="ARBA" id="ARBA00004776"/>
    </source>
</evidence>
<organism evidence="6 7">
    <name type="scientific">Arcanobacterium phocisimile</name>
    <dbReference type="NCBI Taxonomy" id="1302235"/>
    <lineage>
        <taxon>Bacteria</taxon>
        <taxon>Bacillati</taxon>
        <taxon>Actinomycetota</taxon>
        <taxon>Actinomycetes</taxon>
        <taxon>Actinomycetales</taxon>
        <taxon>Actinomycetaceae</taxon>
        <taxon>Arcanobacterium</taxon>
    </lineage>
</organism>
<feature type="transmembrane region" description="Helical" evidence="5">
    <location>
        <begin position="420"/>
        <end position="438"/>
    </location>
</feature>
<keyword evidence="5" id="KW-0812">Transmembrane</keyword>
<proteinExistence type="inferred from homology"/>
<dbReference type="InterPro" id="IPR029044">
    <property type="entry name" value="Nucleotide-diphossugar_trans"/>
</dbReference>
<evidence type="ECO:0000256" key="3">
    <source>
        <dbReference type="ARBA" id="ARBA00022676"/>
    </source>
</evidence>
<feature type="transmembrane region" description="Helical" evidence="5">
    <location>
        <begin position="532"/>
        <end position="558"/>
    </location>
</feature>
<protein>
    <submittedName>
        <fullName evidence="6">Glycosyltransferase</fullName>
    </submittedName>
</protein>
<dbReference type="PANTHER" id="PTHR43179">
    <property type="entry name" value="RHAMNOSYLTRANSFERASE WBBL"/>
    <property type="match status" value="1"/>
</dbReference>
<dbReference type="EMBL" id="CP070228">
    <property type="protein sequence ID" value="QRV01869.1"/>
    <property type="molecule type" value="Genomic_DNA"/>
</dbReference>
<keyword evidence="5" id="KW-0472">Membrane</keyword>
<comment type="pathway">
    <text evidence="1">Cell wall biogenesis; cell wall polysaccharide biosynthesis.</text>
</comment>
<accession>A0ABX7IH26</accession>
<gene>
    <name evidence="6" type="ORF">JTE88_07220</name>
</gene>
<evidence type="ECO:0000313" key="6">
    <source>
        <dbReference type="EMBL" id="QRV01869.1"/>
    </source>
</evidence>
<feature type="transmembrane region" description="Helical" evidence="5">
    <location>
        <begin position="500"/>
        <end position="520"/>
    </location>
</feature>
<dbReference type="PANTHER" id="PTHR43179:SF12">
    <property type="entry name" value="GALACTOFURANOSYLTRANSFERASE GLFT2"/>
    <property type="match status" value="1"/>
</dbReference>
<evidence type="ECO:0000256" key="5">
    <source>
        <dbReference type="SAM" id="Phobius"/>
    </source>
</evidence>
<dbReference type="RefSeq" id="WP_204423946.1">
    <property type="nucleotide sequence ID" value="NZ_CP070228.1"/>
</dbReference>
<keyword evidence="5" id="KW-1133">Transmembrane helix</keyword>
<dbReference type="Pfam" id="PF13641">
    <property type="entry name" value="Glyco_tranf_2_3"/>
    <property type="match status" value="1"/>
</dbReference>